<proteinExistence type="predicted"/>
<reference evidence="1" key="1">
    <citation type="submission" date="2021-03" db="EMBL/GenBank/DDBJ databases">
        <title>The complete genome sequence of Acetobacter sp. TBRC 12339.</title>
        <authorList>
            <person name="Charoenyingcharoen P."/>
            <person name="Yukphan P."/>
        </authorList>
    </citation>
    <scope>NUCLEOTIDE SEQUENCE</scope>
    <source>
        <strain evidence="1">TBRC 12339</strain>
    </source>
</reference>
<dbReference type="RefSeq" id="WP_207846015.1">
    <property type="nucleotide sequence ID" value="NZ_JAFVMH010000004.1"/>
</dbReference>
<comment type="caution">
    <text evidence="1">The sequence shown here is derived from an EMBL/GenBank/DDBJ whole genome shotgun (WGS) entry which is preliminary data.</text>
</comment>
<evidence type="ECO:0000313" key="2">
    <source>
        <dbReference type="Proteomes" id="UP000664073"/>
    </source>
</evidence>
<sequence>MPSQGNMRQGGLCLKNFYSHIRKIRRLSARNDGDIFPNWMGKTHYGGEAMNTFIYNTQTGKTSAKINVQVTADYECECGNKLEISLEWPEDLIVRGQITVNNARCPMCHSPVVLPRAEYYSEGHRLFSRAIE</sequence>
<protein>
    <submittedName>
        <fullName evidence="1">Uncharacterized protein</fullName>
    </submittedName>
</protein>
<organism evidence="1 2">
    <name type="scientific">Acetobacter garciniae</name>
    <dbReference type="NCBI Taxonomy" id="2817435"/>
    <lineage>
        <taxon>Bacteria</taxon>
        <taxon>Pseudomonadati</taxon>
        <taxon>Pseudomonadota</taxon>
        <taxon>Alphaproteobacteria</taxon>
        <taxon>Acetobacterales</taxon>
        <taxon>Acetobacteraceae</taxon>
        <taxon>Acetobacter</taxon>
    </lineage>
</organism>
<accession>A0A939HN77</accession>
<keyword evidence="2" id="KW-1185">Reference proteome</keyword>
<dbReference type="Proteomes" id="UP000664073">
    <property type="component" value="Unassembled WGS sequence"/>
</dbReference>
<name>A0A939HN77_9PROT</name>
<dbReference type="AlphaFoldDB" id="A0A939HN77"/>
<gene>
    <name evidence="1" type="ORF">J2D77_09295</name>
</gene>
<evidence type="ECO:0000313" key="1">
    <source>
        <dbReference type="EMBL" id="MBO1325341.1"/>
    </source>
</evidence>
<dbReference type="EMBL" id="JAFVMH010000004">
    <property type="protein sequence ID" value="MBO1325341.1"/>
    <property type="molecule type" value="Genomic_DNA"/>
</dbReference>